<dbReference type="RefSeq" id="WP_313833736.1">
    <property type="nucleotide sequence ID" value="NZ_JAQOUE010000001.1"/>
</dbReference>
<dbReference type="InterPro" id="IPR025943">
    <property type="entry name" value="Sigma_54_int_dom_ATP-bd_2"/>
</dbReference>
<dbReference type="PROSITE" id="PS50045">
    <property type="entry name" value="SIGMA54_INTERACT_4"/>
    <property type="match status" value="1"/>
</dbReference>
<dbReference type="PROSITE" id="PS00675">
    <property type="entry name" value="SIGMA54_INTERACT_1"/>
    <property type="match status" value="1"/>
</dbReference>
<dbReference type="Pfam" id="PF13185">
    <property type="entry name" value="GAF_2"/>
    <property type="match status" value="1"/>
</dbReference>
<feature type="domain" description="Sigma-54 factor interaction" evidence="6">
    <location>
        <begin position="217"/>
        <end position="446"/>
    </location>
</feature>
<protein>
    <submittedName>
        <fullName evidence="7">Sigma 54-interacting transcriptional regulator</fullName>
    </submittedName>
</protein>
<gene>
    <name evidence="7" type="ORF">PPG34_12715</name>
</gene>
<evidence type="ECO:0000256" key="4">
    <source>
        <dbReference type="ARBA" id="ARBA00023125"/>
    </source>
</evidence>
<evidence type="ECO:0000313" key="8">
    <source>
        <dbReference type="Proteomes" id="UP001250932"/>
    </source>
</evidence>
<dbReference type="PANTHER" id="PTHR32071">
    <property type="entry name" value="TRANSCRIPTIONAL REGULATORY PROTEIN"/>
    <property type="match status" value="1"/>
</dbReference>
<dbReference type="InterPro" id="IPR025944">
    <property type="entry name" value="Sigma_54_int_dom_CS"/>
</dbReference>
<keyword evidence="2" id="KW-0067">ATP-binding</keyword>
<dbReference type="InterPro" id="IPR002078">
    <property type="entry name" value="Sigma_54_int"/>
</dbReference>
<evidence type="ECO:0000256" key="5">
    <source>
        <dbReference type="ARBA" id="ARBA00023163"/>
    </source>
</evidence>
<keyword evidence="8" id="KW-1185">Reference proteome</keyword>
<dbReference type="InterPro" id="IPR009057">
    <property type="entry name" value="Homeodomain-like_sf"/>
</dbReference>
<dbReference type="Gene3D" id="1.10.10.60">
    <property type="entry name" value="Homeodomain-like"/>
    <property type="match status" value="1"/>
</dbReference>
<comment type="caution">
    <text evidence="7">The sequence shown here is derived from an EMBL/GenBank/DDBJ whole genome shotgun (WGS) entry which is preliminary data.</text>
</comment>
<dbReference type="PRINTS" id="PR01590">
    <property type="entry name" value="HTHFIS"/>
</dbReference>
<dbReference type="SUPFAM" id="SSF52540">
    <property type="entry name" value="P-loop containing nucleoside triphosphate hydrolases"/>
    <property type="match status" value="1"/>
</dbReference>
<dbReference type="Pfam" id="PF00158">
    <property type="entry name" value="Sigma54_activat"/>
    <property type="match status" value="1"/>
</dbReference>
<dbReference type="CDD" id="cd00009">
    <property type="entry name" value="AAA"/>
    <property type="match status" value="1"/>
</dbReference>
<dbReference type="SMART" id="SM00382">
    <property type="entry name" value="AAA"/>
    <property type="match status" value="1"/>
</dbReference>
<dbReference type="Proteomes" id="UP001250932">
    <property type="component" value="Unassembled WGS sequence"/>
</dbReference>
<keyword evidence="1" id="KW-0547">Nucleotide-binding</keyword>
<evidence type="ECO:0000256" key="1">
    <source>
        <dbReference type="ARBA" id="ARBA00022741"/>
    </source>
</evidence>
<dbReference type="InterPro" id="IPR002197">
    <property type="entry name" value="HTH_Fis"/>
</dbReference>
<name>A0ABU3K9Z7_9BACT</name>
<dbReference type="InterPro" id="IPR027417">
    <property type="entry name" value="P-loop_NTPase"/>
</dbReference>
<dbReference type="SUPFAM" id="SSF46689">
    <property type="entry name" value="Homeodomain-like"/>
    <property type="match status" value="1"/>
</dbReference>
<dbReference type="SUPFAM" id="SSF55781">
    <property type="entry name" value="GAF domain-like"/>
    <property type="match status" value="1"/>
</dbReference>
<dbReference type="PROSITE" id="PS00688">
    <property type="entry name" value="SIGMA54_INTERACT_3"/>
    <property type="match status" value="1"/>
</dbReference>
<dbReference type="Pfam" id="PF02954">
    <property type="entry name" value="HTH_8"/>
    <property type="match status" value="1"/>
</dbReference>
<dbReference type="EMBL" id="JAQOUE010000001">
    <property type="protein sequence ID" value="MDT7043215.1"/>
    <property type="molecule type" value="Genomic_DNA"/>
</dbReference>
<organism evidence="7 8">
    <name type="scientific">Candidatus Nitronereus thalassa</name>
    <dbReference type="NCBI Taxonomy" id="3020898"/>
    <lineage>
        <taxon>Bacteria</taxon>
        <taxon>Pseudomonadati</taxon>
        <taxon>Nitrospirota</taxon>
        <taxon>Nitrospiria</taxon>
        <taxon>Nitrospirales</taxon>
        <taxon>Nitrospiraceae</taxon>
        <taxon>Candidatus Nitronereus</taxon>
    </lineage>
</organism>
<sequence length="526" mass="59170">MPYKSGSNVAKIVDSHLSDIGVVERFYQTLLEVTNILNSQRNTESLWKAITGHIKKVIPWERAGITLYHEDIDGFRFYAVETSMPTVKLTCDTVIPREGSGFGWVYDHKSIHIRKSLQHEQVFLEDHYYLQEGLGRMINLPLIVRDTCLGTLNIGSVESGDPDPQSLTFLRQVATQIAFAIDQVKSYEEISQLREQLARENAYLLEEIKFNHDFGAMIGASQKFKKVLDLAQAVAKTNSSVLITGETGTGKELLARFIHELSSRKNNPFVRINCASLPAGLVESELFGHERGAFTGAEQYRPGKFELADNGTLFLDEIGEMPLEAQAKLLRVLQDGIIDRVGSSKPLSVDVRIIAATNSDLSKLIAEGRFRSDLFYRLHVFPIVIPPLRERPQDIALLARHFMDKNRVEFKRPCQDIDEASLERLLQYSWPGNIRELKNIIERVMILSRSAILHIDKSLLSTKQVGGDQEFSGELKDIERSRIQQALVRSEGKIEGALGAAKQLGLHPSTLRSRLKKLGLNRQAIA</sequence>
<accession>A0ABU3K9Z7</accession>
<dbReference type="Gene3D" id="3.40.50.300">
    <property type="entry name" value="P-loop containing nucleotide triphosphate hydrolases"/>
    <property type="match status" value="1"/>
</dbReference>
<dbReference type="InterPro" id="IPR025662">
    <property type="entry name" value="Sigma_54_int_dom_ATP-bd_1"/>
</dbReference>
<dbReference type="PROSITE" id="PS00676">
    <property type="entry name" value="SIGMA54_INTERACT_2"/>
    <property type="match status" value="1"/>
</dbReference>
<evidence type="ECO:0000313" key="7">
    <source>
        <dbReference type="EMBL" id="MDT7043215.1"/>
    </source>
</evidence>
<proteinExistence type="predicted"/>
<dbReference type="InterPro" id="IPR058031">
    <property type="entry name" value="AAA_lid_NorR"/>
</dbReference>
<keyword evidence="5" id="KW-0804">Transcription</keyword>
<dbReference type="InterPro" id="IPR029016">
    <property type="entry name" value="GAF-like_dom_sf"/>
</dbReference>
<dbReference type="SMART" id="SM00065">
    <property type="entry name" value="GAF"/>
    <property type="match status" value="1"/>
</dbReference>
<keyword evidence="3" id="KW-0805">Transcription regulation</keyword>
<reference evidence="7 8" key="1">
    <citation type="journal article" date="2023" name="ISME J.">
        <title>Cultivation and genomic characterization of novel and ubiquitous marine nitrite-oxidizing bacteria from the Nitrospirales.</title>
        <authorList>
            <person name="Mueller A.J."/>
            <person name="Daebeler A."/>
            <person name="Herbold C.W."/>
            <person name="Kirkegaard R.H."/>
            <person name="Daims H."/>
        </authorList>
    </citation>
    <scope>NUCLEOTIDE SEQUENCE [LARGE SCALE GENOMIC DNA]</scope>
    <source>
        <strain evidence="7 8">EB</strain>
    </source>
</reference>
<keyword evidence="4" id="KW-0238">DNA-binding</keyword>
<dbReference type="Gene3D" id="3.30.450.40">
    <property type="match status" value="1"/>
</dbReference>
<dbReference type="Gene3D" id="1.10.8.60">
    <property type="match status" value="1"/>
</dbReference>
<dbReference type="InterPro" id="IPR003018">
    <property type="entry name" value="GAF"/>
</dbReference>
<evidence type="ECO:0000259" key="6">
    <source>
        <dbReference type="PROSITE" id="PS50045"/>
    </source>
</evidence>
<evidence type="ECO:0000256" key="2">
    <source>
        <dbReference type="ARBA" id="ARBA00022840"/>
    </source>
</evidence>
<dbReference type="Pfam" id="PF25601">
    <property type="entry name" value="AAA_lid_14"/>
    <property type="match status" value="1"/>
</dbReference>
<evidence type="ECO:0000256" key="3">
    <source>
        <dbReference type="ARBA" id="ARBA00023015"/>
    </source>
</evidence>
<dbReference type="InterPro" id="IPR003593">
    <property type="entry name" value="AAA+_ATPase"/>
</dbReference>